<dbReference type="PANTHER" id="PTHR47396:SF1">
    <property type="entry name" value="ATP-DEPENDENT HELICASE IRC3-RELATED"/>
    <property type="match status" value="1"/>
</dbReference>
<dbReference type="Gene3D" id="3.90.1570.30">
    <property type="match status" value="1"/>
</dbReference>
<dbReference type="Gene3D" id="3.40.50.300">
    <property type="entry name" value="P-loop containing nucleotide triphosphate hydrolases"/>
    <property type="match status" value="2"/>
</dbReference>
<evidence type="ECO:0000256" key="1">
    <source>
        <dbReference type="SAM" id="Coils"/>
    </source>
</evidence>
<dbReference type="GO" id="GO:0005524">
    <property type="term" value="F:ATP binding"/>
    <property type="evidence" value="ECO:0007669"/>
    <property type="project" value="InterPro"/>
</dbReference>
<accession>A0A098LR18</accession>
<keyword evidence="4" id="KW-0378">Hydrolase</keyword>
<dbReference type="InterPro" id="IPR050742">
    <property type="entry name" value="Helicase_Restrict-Modif_Enz"/>
</dbReference>
<dbReference type="PROSITE" id="PS51192">
    <property type="entry name" value="HELICASE_ATP_BIND_1"/>
    <property type="match status" value="1"/>
</dbReference>
<dbReference type="InterPro" id="IPR013670">
    <property type="entry name" value="EcoEI_R_C_dom"/>
</dbReference>
<evidence type="ECO:0000259" key="3">
    <source>
        <dbReference type="PROSITE" id="PS51194"/>
    </source>
</evidence>
<dbReference type="SMART" id="SM00487">
    <property type="entry name" value="DEXDc"/>
    <property type="match status" value="1"/>
</dbReference>
<dbReference type="Pfam" id="PF13643">
    <property type="entry name" value="DUF4145"/>
    <property type="match status" value="1"/>
</dbReference>
<dbReference type="GO" id="GO:0009035">
    <property type="term" value="F:type I site-specific deoxyribonuclease activity"/>
    <property type="evidence" value="ECO:0007669"/>
    <property type="project" value="UniProtKB-EC"/>
</dbReference>
<organism evidence="4 5">
    <name type="scientific">Jejuia pallidilutea</name>
    <dbReference type="NCBI Taxonomy" id="504487"/>
    <lineage>
        <taxon>Bacteria</taxon>
        <taxon>Pseudomonadati</taxon>
        <taxon>Bacteroidota</taxon>
        <taxon>Flavobacteriia</taxon>
        <taxon>Flavobacteriales</taxon>
        <taxon>Flavobacteriaceae</taxon>
        <taxon>Jejuia</taxon>
    </lineage>
</organism>
<dbReference type="GO" id="GO:0005829">
    <property type="term" value="C:cytosol"/>
    <property type="evidence" value="ECO:0007669"/>
    <property type="project" value="TreeGrafter"/>
</dbReference>
<reference evidence="5" key="1">
    <citation type="journal article" date="2014" name="Genome Announc.">
        <title>Draft Genome Sequence of Marine Flavobacterium Jejuia pallidilutea Strain 11shimoA1 and Pigmentation Mutants.</title>
        <authorList>
            <person name="Takatani N."/>
            <person name="Nakanishi M."/>
            <person name="Meirelles P."/>
            <person name="Mino S."/>
            <person name="Suda W."/>
            <person name="Oshima K."/>
            <person name="Hattori M."/>
            <person name="Ohkuma M."/>
            <person name="Hosokawa M."/>
            <person name="Miyashita K."/>
            <person name="Thompson F.L."/>
            <person name="Niwa A."/>
            <person name="Sawabe T."/>
            <person name="Sawabe T."/>
        </authorList>
    </citation>
    <scope>NUCLEOTIDE SEQUENCE [LARGE SCALE GENOMIC DNA]</scope>
    <source>
        <strain evidence="5">JCM 19538</strain>
    </source>
</reference>
<dbReference type="Pfam" id="PF08463">
    <property type="entry name" value="EcoEI_R_C"/>
    <property type="match status" value="1"/>
</dbReference>
<feature type="domain" description="Helicase ATP-binding" evidence="2">
    <location>
        <begin position="385"/>
        <end position="543"/>
    </location>
</feature>
<dbReference type="InterPro" id="IPR001650">
    <property type="entry name" value="Helicase_C-like"/>
</dbReference>
<name>A0A098LR18_9FLAO</name>
<dbReference type="InterPro" id="IPR014001">
    <property type="entry name" value="Helicase_ATP-bd"/>
</dbReference>
<dbReference type="RefSeq" id="WP_045371499.1">
    <property type="nucleotide sequence ID" value="NZ_BBNY01000005.1"/>
</dbReference>
<dbReference type="AlphaFoldDB" id="A0A098LR18"/>
<dbReference type="Pfam" id="PF04851">
    <property type="entry name" value="ResIII"/>
    <property type="match status" value="1"/>
</dbReference>
<dbReference type="PROSITE" id="PS51194">
    <property type="entry name" value="HELICASE_CTER"/>
    <property type="match status" value="1"/>
</dbReference>
<dbReference type="InterPro" id="IPR006935">
    <property type="entry name" value="Helicase/UvrB_N"/>
</dbReference>
<sequence>MSNFNFLKQDFPALYNEAVNAEKYTFTEPKYAALLCRTVLELGLNWLYDNDEEFTKPYDTKLASLLFHYDFKSSIKPSLFRELDLVRRFGNDGAHGNPVSARKSLVSLKAIFGFSVYLVKYYGEADTVVPNFDEALLPRADEASKDKTKAQLKALAQEKEEQLLKLKEEQAQKEALLKENALLKRQVALQNKALLERKAARQQVVVQERDIPQLTPELETRQLYIDVLLKEAGWNNLKKGTDIEYPVTGMPKSTNPSGKGYVDYVLWGGNGLPLAVVEAKQSMHDARKGKHQAVLYANCLEQITGQRPIIFYSNGFETYLWEDTFYPEREVHGFYTKDELNFLIEQRKSREDIRRFKVNTDIAGRPYQLEAVKRVGEALVANYQGDLKGKHREALLVMATGSGKTRTSAAMVDMFTKCNWAKRILFLADRNALVTQAKNAFKEHLPHLSAIDLTKEKEDGKTRLVFSTYPTIMNKIDNLSDDTRFYGVGHFDVIIIDEAHRSVYQKYGAVFEYFDAILIGLTATPKKDIDHNTYGLFGIEDDNPTFAYELNQAVKDGYLVPPKAIKVPIQFLEEGVKYNELSEADKLKYEEQFGSFEIEPEEDSVQIDKSQLNSFLFNTKTVDVALDFLMNQGLKVNGGDKLGKTIIFAKNHRHAVFIEQRFNKNYPEYGGSFLRVIDNYESKAQDLLEKFCDDKQEQEPQIAVSVDMMDTGVDAPRVVNLVFFKPVKSYAKYWQMIGRGTRLRPDLFGPGQDKECFLIFDFCGNFEFFDEFPDGIKTSVSKTLSQKVFETKLHIVTTIRDLEVATPENDALAVNYVNQLHDAICGLDETRFEVRKSLRLVKAYKDRGRWQNLSVGDINDICSQLSHLPVYNHGDDELAKRFDLLTLRLQLALLNKAKATESLVQQVHEIGVHLYKKRNIPTVAEKIVTVNHVRDHEFWKTVDINQVEHIRTELRELVKFINKEDIKPVYTDFEDVVLEDKVEEKDIMSGYANLQTYKDRVETFIRKNKSHLVVSKLHKNIPITQKELELLEMFLYNGTNSTKDEYHSKIGDMPLGSFIRSVVGLDIEVVNRLFADFINNENLNPTQITFIKILINYLNVNGTLDKSLLVKPPFNEAHDAGIIGVFNDEGDIRKIISIIDTVNDNAG</sequence>
<keyword evidence="1" id="KW-0175">Coiled coil</keyword>
<comment type="caution">
    <text evidence="4">The sequence shown here is derived from an EMBL/GenBank/DDBJ whole genome shotgun (WGS) entry which is preliminary data.</text>
</comment>
<feature type="coiled-coil region" evidence="1">
    <location>
        <begin position="145"/>
        <end position="186"/>
    </location>
</feature>
<dbReference type="CDD" id="cd18032">
    <property type="entry name" value="DEXHc_RE_I_III_res"/>
    <property type="match status" value="1"/>
</dbReference>
<dbReference type="CDD" id="cd18799">
    <property type="entry name" value="SF2_C_EcoAI-like"/>
    <property type="match status" value="1"/>
</dbReference>
<dbReference type="InterPro" id="IPR027417">
    <property type="entry name" value="P-loop_NTPase"/>
</dbReference>
<evidence type="ECO:0000313" key="4">
    <source>
        <dbReference type="EMBL" id="GAL88839.1"/>
    </source>
</evidence>
<dbReference type="EC" id="3.1.21.3" evidence="4"/>
<protein>
    <submittedName>
        <fullName evidence="4">Type I restriction-modification system restriction subunit R</fullName>
        <ecNumber evidence="4">3.1.21.3</ecNumber>
    </submittedName>
</protein>
<dbReference type="OrthoDB" id="9759819at2"/>
<keyword evidence="5" id="KW-1185">Reference proteome</keyword>
<dbReference type="Pfam" id="PF00271">
    <property type="entry name" value="Helicase_C"/>
    <property type="match status" value="1"/>
</dbReference>
<dbReference type="GO" id="GO:0006304">
    <property type="term" value="P:DNA modification"/>
    <property type="evidence" value="ECO:0007669"/>
    <property type="project" value="InterPro"/>
</dbReference>
<dbReference type="GO" id="GO:0003677">
    <property type="term" value="F:DNA binding"/>
    <property type="evidence" value="ECO:0007669"/>
    <property type="project" value="InterPro"/>
</dbReference>
<proteinExistence type="predicted"/>
<dbReference type="SUPFAM" id="SSF52540">
    <property type="entry name" value="P-loop containing nucleoside triphosphate hydrolases"/>
    <property type="match status" value="2"/>
</dbReference>
<feature type="domain" description="Helicase C-terminal" evidence="3">
    <location>
        <begin position="621"/>
        <end position="803"/>
    </location>
</feature>
<dbReference type="REBASE" id="100464">
    <property type="entry name" value="Jpa19538ORF1833P"/>
</dbReference>
<dbReference type="InterPro" id="IPR025285">
    <property type="entry name" value="DUF4145"/>
</dbReference>
<dbReference type="Proteomes" id="UP000030184">
    <property type="component" value="Unassembled WGS sequence"/>
</dbReference>
<dbReference type="PANTHER" id="PTHR47396">
    <property type="entry name" value="TYPE I RESTRICTION ENZYME ECOKI R PROTEIN"/>
    <property type="match status" value="1"/>
</dbReference>
<dbReference type="EMBL" id="BBNY01000005">
    <property type="protein sequence ID" value="GAL88839.1"/>
    <property type="molecule type" value="Genomic_DNA"/>
</dbReference>
<gene>
    <name evidence="4" type="ORF">JCM19538_1828</name>
</gene>
<evidence type="ECO:0000259" key="2">
    <source>
        <dbReference type="PROSITE" id="PS51192"/>
    </source>
</evidence>
<evidence type="ECO:0000313" key="5">
    <source>
        <dbReference type="Proteomes" id="UP000030184"/>
    </source>
</evidence>